<keyword evidence="5" id="KW-0391">Immunity</keyword>
<name>A0A3B3Q2B1_9TELE</name>
<evidence type="ECO:0000256" key="6">
    <source>
        <dbReference type="SAM" id="SignalP"/>
    </source>
</evidence>
<dbReference type="InterPro" id="IPR007110">
    <property type="entry name" value="Ig-like_dom"/>
</dbReference>
<keyword evidence="1 6" id="KW-0732">Signal</keyword>
<dbReference type="Pfam" id="PF07686">
    <property type="entry name" value="V-set"/>
    <property type="match status" value="1"/>
</dbReference>
<keyword evidence="3" id="KW-0675">Receptor</keyword>
<feature type="domain" description="Ig-like" evidence="7">
    <location>
        <begin position="17"/>
        <end position="122"/>
    </location>
</feature>
<dbReference type="GeneTree" id="ENSGT01030000234557"/>
<dbReference type="InterPro" id="IPR003599">
    <property type="entry name" value="Ig_sub"/>
</dbReference>
<keyword evidence="5" id="KW-1279">T cell receptor</keyword>
<dbReference type="PANTHER" id="PTHR19367">
    <property type="entry name" value="T-CELL RECEPTOR ALPHA CHAIN V REGION"/>
    <property type="match status" value="1"/>
</dbReference>
<dbReference type="PROSITE" id="PS50835">
    <property type="entry name" value="IG_LIKE"/>
    <property type="match status" value="1"/>
</dbReference>
<evidence type="ECO:0000259" key="7">
    <source>
        <dbReference type="PROSITE" id="PS50835"/>
    </source>
</evidence>
<dbReference type="Gene3D" id="2.60.40.10">
    <property type="entry name" value="Immunoglobulins"/>
    <property type="match status" value="1"/>
</dbReference>
<accession>A0A3B3Q2B1</accession>
<dbReference type="GO" id="GO:0042101">
    <property type="term" value="C:T cell receptor complex"/>
    <property type="evidence" value="ECO:0007669"/>
    <property type="project" value="UniProtKB-KW"/>
</dbReference>
<dbReference type="InterPro" id="IPR013783">
    <property type="entry name" value="Ig-like_fold"/>
</dbReference>
<dbReference type="SMART" id="SM00406">
    <property type="entry name" value="IGv"/>
    <property type="match status" value="1"/>
</dbReference>
<dbReference type="SUPFAM" id="SSF48726">
    <property type="entry name" value="Immunoglobulin"/>
    <property type="match status" value="1"/>
</dbReference>
<organism evidence="8 9">
    <name type="scientific">Paramormyrops kingsleyae</name>
    <dbReference type="NCBI Taxonomy" id="1676925"/>
    <lineage>
        <taxon>Eukaryota</taxon>
        <taxon>Metazoa</taxon>
        <taxon>Chordata</taxon>
        <taxon>Craniata</taxon>
        <taxon>Vertebrata</taxon>
        <taxon>Euteleostomi</taxon>
        <taxon>Actinopterygii</taxon>
        <taxon>Neopterygii</taxon>
        <taxon>Teleostei</taxon>
        <taxon>Osteoglossocephala</taxon>
        <taxon>Osteoglossomorpha</taxon>
        <taxon>Osteoglossiformes</taxon>
        <taxon>Mormyridae</taxon>
        <taxon>Paramormyrops</taxon>
    </lineage>
</organism>
<evidence type="ECO:0000256" key="3">
    <source>
        <dbReference type="ARBA" id="ARBA00023170"/>
    </source>
</evidence>
<keyword evidence="4" id="KW-0393">Immunoglobulin domain</keyword>
<dbReference type="AlphaFoldDB" id="A0A3B3Q2B1"/>
<keyword evidence="2" id="KW-1064">Adaptive immunity</keyword>
<evidence type="ECO:0000313" key="8">
    <source>
        <dbReference type="Ensembl" id="ENSPKIP00000000273.1"/>
    </source>
</evidence>
<dbReference type="GO" id="GO:0002250">
    <property type="term" value="P:adaptive immune response"/>
    <property type="evidence" value="ECO:0007669"/>
    <property type="project" value="UniProtKB-KW"/>
</dbReference>
<evidence type="ECO:0000256" key="4">
    <source>
        <dbReference type="ARBA" id="ARBA00023319"/>
    </source>
</evidence>
<proteinExistence type="predicted"/>
<dbReference type="InterPro" id="IPR013106">
    <property type="entry name" value="Ig_V-set"/>
</dbReference>
<reference evidence="8" key="1">
    <citation type="submission" date="2025-08" db="UniProtKB">
        <authorList>
            <consortium name="Ensembl"/>
        </authorList>
    </citation>
    <scope>IDENTIFICATION</scope>
</reference>
<dbReference type="InterPro" id="IPR051287">
    <property type="entry name" value="TCR_variable_region"/>
</dbReference>
<dbReference type="InterPro" id="IPR036179">
    <property type="entry name" value="Ig-like_dom_sf"/>
</dbReference>
<evidence type="ECO:0000256" key="5">
    <source>
        <dbReference type="ARBA" id="ARBA00043266"/>
    </source>
</evidence>
<dbReference type="Proteomes" id="UP000261540">
    <property type="component" value="Unplaced"/>
</dbReference>
<dbReference type="Ensembl" id="ENSPKIT00000024161.1">
    <property type="protein sequence ID" value="ENSPKIP00000000273.1"/>
    <property type="gene ID" value="ENSPKIG00000019009.1"/>
</dbReference>
<keyword evidence="9" id="KW-1185">Reference proteome</keyword>
<evidence type="ECO:0000313" key="9">
    <source>
        <dbReference type="Proteomes" id="UP000261540"/>
    </source>
</evidence>
<evidence type="ECO:0000256" key="1">
    <source>
        <dbReference type="ARBA" id="ARBA00022729"/>
    </source>
</evidence>
<feature type="chain" id="PRO_5017431024" description="Ig-like domain-containing protein" evidence="6">
    <location>
        <begin position="22"/>
        <end position="159"/>
    </location>
</feature>
<reference evidence="8" key="2">
    <citation type="submission" date="2025-09" db="UniProtKB">
        <authorList>
            <consortium name="Ensembl"/>
        </authorList>
    </citation>
    <scope>IDENTIFICATION</scope>
</reference>
<evidence type="ECO:0000256" key="2">
    <source>
        <dbReference type="ARBA" id="ARBA00023130"/>
    </source>
</evidence>
<dbReference type="SMART" id="SM00409">
    <property type="entry name" value="IG"/>
    <property type="match status" value="1"/>
</dbReference>
<dbReference type="PANTHER" id="PTHR19367:SF18">
    <property type="entry name" value="T CELL RECEPTOR ALPHA VARIABLE 16"/>
    <property type="match status" value="1"/>
</dbReference>
<feature type="signal peptide" evidence="6">
    <location>
        <begin position="1"/>
        <end position="21"/>
    </location>
</feature>
<sequence length="159" mass="18539">MTNIKKYFLFVFCVNFYAVNQSTEDVIVYEGESVTLNCTYVTDRVPWLFWYIQYPNDSPKHLQRAVEKPPDLKDKSHAILDKNLKTAPLTVQDVQLSDSAVYYCALRPTVTGNSLTLYKNLTGEHVTCLISVKQQFKENNTKEQDERQLYMDTWRSHSL</sequence>
<protein>
    <recommendedName>
        <fullName evidence="7">Ig-like domain-containing protein</fullName>
    </recommendedName>
</protein>